<evidence type="ECO:0000313" key="1">
    <source>
        <dbReference type="EMBL" id="KAG5592388.1"/>
    </source>
</evidence>
<gene>
    <name evidence="1" type="ORF">H5410_042902</name>
</gene>
<proteinExistence type="predicted"/>
<dbReference type="OrthoDB" id="1211624at2759"/>
<sequence>MSKECQWIFKSSCLNKTTLFRVRCFNNEHTCPLKDKHTPKDIQEDVKRELGVDINYMKAWHSKERAI</sequence>
<name>A0A9J5XZ12_SOLCO</name>
<dbReference type="Proteomes" id="UP000824120">
    <property type="component" value="Chromosome 8"/>
</dbReference>
<protein>
    <submittedName>
        <fullName evidence="1">Uncharacterized protein</fullName>
    </submittedName>
</protein>
<organism evidence="1 2">
    <name type="scientific">Solanum commersonii</name>
    <name type="common">Commerson's wild potato</name>
    <name type="synonym">Commerson's nightshade</name>
    <dbReference type="NCBI Taxonomy" id="4109"/>
    <lineage>
        <taxon>Eukaryota</taxon>
        <taxon>Viridiplantae</taxon>
        <taxon>Streptophyta</taxon>
        <taxon>Embryophyta</taxon>
        <taxon>Tracheophyta</taxon>
        <taxon>Spermatophyta</taxon>
        <taxon>Magnoliopsida</taxon>
        <taxon>eudicotyledons</taxon>
        <taxon>Gunneridae</taxon>
        <taxon>Pentapetalae</taxon>
        <taxon>asterids</taxon>
        <taxon>lamiids</taxon>
        <taxon>Solanales</taxon>
        <taxon>Solanaceae</taxon>
        <taxon>Solanoideae</taxon>
        <taxon>Solaneae</taxon>
        <taxon>Solanum</taxon>
    </lineage>
</organism>
<keyword evidence="2" id="KW-1185">Reference proteome</keyword>
<evidence type="ECO:0000313" key="2">
    <source>
        <dbReference type="Proteomes" id="UP000824120"/>
    </source>
</evidence>
<accession>A0A9J5XZ12</accession>
<reference evidence="1 2" key="1">
    <citation type="submission" date="2020-09" db="EMBL/GenBank/DDBJ databases">
        <title>De no assembly of potato wild relative species, Solanum commersonii.</title>
        <authorList>
            <person name="Cho K."/>
        </authorList>
    </citation>
    <scope>NUCLEOTIDE SEQUENCE [LARGE SCALE GENOMIC DNA]</scope>
    <source>
        <strain evidence="1">LZ3.2</strain>
        <tissue evidence="1">Leaf</tissue>
    </source>
</reference>
<dbReference type="EMBL" id="JACXVP010000008">
    <property type="protein sequence ID" value="KAG5592388.1"/>
    <property type="molecule type" value="Genomic_DNA"/>
</dbReference>
<comment type="caution">
    <text evidence="1">The sequence shown here is derived from an EMBL/GenBank/DDBJ whole genome shotgun (WGS) entry which is preliminary data.</text>
</comment>
<dbReference type="AlphaFoldDB" id="A0A9J5XZ12"/>